<gene>
    <name evidence="2" type="ORF">BSTOLATCC_MIC62245</name>
</gene>
<keyword evidence="1" id="KW-0732">Signal</keyword>
<comment type="caution">
    <text evidence="2">The sequence shown here is derived from an EMBL/GenBank/DDBJ whole genome shotgun (WGS) entry which is preliminary data.</text>
</comment>
<dbReference type="Proteomes" id="UP001162131">
    <property type="component" value="Unassembled WGS sequence"/>
</dbReference>
<organism evidence="2 3">
    <name type="scientific">Blepharisma stoltei</name>
    <dbReference type="NCBI Taxonomy" id="1481888"/>
    <lineage>
        <taxon>Eukaryota</taxon>
        <taxon>Sar</taxon>
        <taxon>Alveolata</taxon>
        <taxon>Ciliophora</taxon>
        <taxon>Postciliodesmatophora</taxon>
        <taxon>Heterotrichea</taxon>
        <taxon>Heterotrichida</taxon>
        <taxon>Blepharismidae</taxon>
        <taxon>Blepharisma</taxon>
    </lineage>
</organism>
<keyword evidence="3" id="KW-1185">Reference proteome</keyword>
<feature type="chain" id="PRO_5043706570" evidence="1">
    <location>
        <begin position="22"/>
        <end position="76"/>
    </location>
</feature>
<proteinExistence type="predicted"/>
<sequence>MLYLLSMLNLSFFVDILIVKSDKNKGSQNWKRAIWVRYRLEILRLNRNFRVLSIYLDTLIVLDLSDNFEIQLSLSR</sequence>
<evidence type="ECO:0000313" key="3">
    <source>
        <dbReference type="Proteomes" id="UP001162131"/>
    </source>
</evidence>
<dbReference type="AlphaFoldDB" id="A0AAU9K563"/>
<evidence type="ECO:0000256" key="1">
    <source>
        <dbReference type="SAM" id="SignalP"/>
    </source>
</evidence>
<feature type="signal peptide" evidence="1">
    <location>
        <begin position="1"/>
        <end position="21"/>
    </location>
</feature>
<reference evidence="2" key="1">
    <citation type="submission" date="2021-09" db="EMBL/GenBank/DDBJ databases">
        <authorList>
            <consortium name="AG Swart"/>
            <person name="Singh M."/>
            <person name="Singh A."/>
            <person name="Seah K."/>
            <person name="Emmerich C."/>
        </authorList>
    </citation>
    <scope>NUCLEOTIDE SEQUENCE</scope>
    <source>
        <strain evidence="2">ATCC30299</strain>
    </source>
</reference>
<dbReference type="EMBL" id="CAJZBQ010000059">
    <property type="protein sequence ID" value="CAG9334703.1"/>
    <property type="molecule type" value="Genomic_DNA"/>
</dbReference>
<evidence type="ECO:0000313" key="2">
    <source>
        <dbReference type="EMBL" id="CAG9334703.1"/>
    </source>
</evidence>
<accession>A0AAU9K563</accession>
<name>A0AAU9K563_9CILI</name>
<protein>
    <submittedName>
        <fullName evidence="2">Uncharacterized protein</fullName>
    </submittedName>
</protein>